<dbReference type="Proteomes" id="UP000199025">
    <property type="component" value="Unassembled WGS sequence"/>
</dbReference>
<accession>A0A1I3Z2N4</accession>
<sequence length="349" mass="37041">MTEQNLALWLPKRGARFEVGPAPYTPPAPNEVVVRARALAVNPVDGMPGFAYRFVVPWLTYPAVVGSDVAGEVVEVGTGVTRLRPGDRVVGHAFGVEKSQNRAAEGAFQHYVVLMQHMVAPIPDSLPFTQAAVLPLTLSTAATGLFQQDHLGLALPTADAPERHETVLVWGASTSVGSNAVQLVRNAGYRVVATASPRNFDYVKSLGAAAVVDRQSRRAVDELVRAIGDSPLAGSLAIGRGSLVPTVRIASRTEGSKRVTSTQTEQVTRLRSPRARRPGVRVSGIWGGTLKDNEVGPAIYADFLPAALARGTYRAAPEAVVVGNGLDRIPEALRRLKTGVSAKKLVVTV</sequence>
<keyword evidence="3" id="KW-1185">Reference proteome</keyword>
<evidence type="ECO:0000259" key="1">
    <source>
        <dbReference type="SMART" id="SM00829"/>
    </source>
</evidence>
<dbReference type="EMBL" id="FORP01000019">
    <property type="protein sequence ID" value="SFK38257.1"/>
    <property type="molecule type" value="Genomic_DNA"/>
</dbReference>
<organism evidence="2 3">
    <name type="scientific">Amycolatopsis sacchari</name>
    <dbReference type="NCBI Taxonomy" id="115433"/>
    <lineage>
        <taxon>Bacteria</taxon>
        <taxon>Bacillati</taxon>
        <taxon>Actinomycetota</taxon>
        <taxon>Actinomycetes</taxon>
        <taxon>Pseudonocardiales</taxon>
        <taxon>Pseudonocardiaceae</taxon>
        <taxon>Amycolatopsis</taxon>
    </lineage>
</organism>
<dbReference type="InterPro" id="IPR013154">
    <property type="entry name" value="ADH-like_N"/>
</dbReference>
<dbReference type="Pfam" id="PF08240">
    <property type="entry name" value="ADH_N"/>
    <property type="match status" value="1"/>
</dbReference>
<dbReference type="OrthoDB" id="9801186at2"/>
<proteinExistence type="predicted"/>
<dbReference type="SUPFAM" id="SSF50129">
    <property type="entry name" value="GroES-like"/>
    <property type="match status" value="1"/>
</dbReference>
<evidence type="ECO:0000313" key="3">
    <source>
        <dbReference type="Proteomes" id="UP000199025"/>
    </source>
</evidence>
<dbReference type="Gene3D" id="3.40.50.720">
    <property type="entry name" value="NAD(P)-binding Rossmann-like Domain"/>
    <property type="match status" value="1"/>
</dbReference>
<dbReference type="InterPro" id="IPR011032">
    <property type="entry name" value="GroES-like_sf"/>
</dbReference>
<dbReference type="SUPFAM" id="SSF51735">
    <property type="entry name" value="NAD(P)-binding Rossmann-fold domains"/>
    <property type="match status" value="1"/>
</dbReference>
<reference evidence="2 3" key="1">
    <citation type="submission" date="2016-10" db="EMBL/GenBank/DDBJ databases">
        <authorList>
            <person name="de Groot N.N."/>
        </authorList>
    </citation>
    <scope>NUCLEOTIDE SEQUENCE [LARGE SCALE GENOMIC DNA]</scope>
    <source>
        <strain evidence="2 3">DSM 44468</strain>
    </source>
</reference>
<dbReference type="PANTHER" id="PTHR45348">
    <property type="entry name" value="HYPOTHETICAL OXIDOREDUCTASE (EUROFUNG)"/>
    <property type="match status" value="1"/>
</dbReference>
<gene>
    <name evidence="2" type="ORF">SAMN05421835_119126</name>
</gene>
<dbReference type="InterPro" id="IPR047122">
    <property type="entry name" value="Trans-enoyl_RdTase-like"/>
</dbReference>
<feature type="domain" description="Enoyl reductase (ER)" evidence="1">
    <location>
        <begin position="14"/>
        <end position="347"/>
    </location>
</feature>
<dbReference type="InterPro" id="IPR020843">
    <property type="entry name" value="ER"/>
</dbReference>
<dbReference type="Gene3D" id="3.90.180.10">
    <property type="entry name" value="Medium-chain alcohol dehydrogenases, catalytic domain"/>
    <property type="match status" value="1"/>
</dbReference>
<dbReference type="CDD" id="cd08249">
    <property type="entry name" value="enoyl_reductase_like"/>
    <property type="match status" value="1"/>
</dbReference>
<evidence type="ECO:0000313" key="2">
    <source>
        <dbReference type="EMBL" id="SFK38257.1"/>
    </source>
</evidence>
<dbReference type="GO" id="GO:0016651">
    <property type="term" value="F:oxidoreductase activity, acting on NAD(P)H"/>
    <property type="evidence" value="ECO:0007669"/>
    <property type="project" value="InterPro"/>
</dbReference>
<dbReference type="SMART" id="SM00829">
    <property type="entry name" value="PKS_ER"/>
    <property type="match status" value="1"/>
</dbReference>
<protein>
    <submittedName>
        <fullName evidence="2">NADPH:quinone reductase</fullName>
    </submittedName>
</protein>
<dbReference type="STRING" id="115433.SAMN05421835_119126"/>
<dbReference type="AlphaFoldDB" id="A0A1I3Z2N4"/>
<dbReference type="InterPro" id="IPR036291">
    <property type="entry name" value="NAD(P)-bd_dom_sf"/>
</dbReference>
<dbReference type="RefSeq" id="WP_091512965.1">
    <property type="nucleotide sequence ID" value="NZ_FORP01000019.1"/>
</dbReference>
<name>A0A1I3Z2N4_9PSEU</name>
<dbReference type="PANTHER" id="PTHR45348:SF2">
    <property type="entry name" value="ZINC-TYPE ALCOHOL DEHYDROGENASE-LIKE PROTEIN C2E1P3.01"/>
    <property type="match status" value="1"/>
</dbReference>